<name>A0A3Q3L1Q5_9LABR</name>
<sequence length="236" mass="25770">MYKRSARCRGRHGHRAVNIKELMVVFGGGNEGWTNSTNQWFIPAVRGDVPPAVLLTASCAMDEAAGVWRMVEYGKYSSDLYELQASRWETARPLPRLGHSFSLIGSSCYLFGGLANDSEDPKNNIPSSWSAGRSLRLGSAPAPRESHTAVVTSGRGNNRLIIYGGMSGCRLGDLWVLHIGETGAHCQRPSTVKKPSSLFLTRGPLTFCAHLSKQEVCSVIMETDAVSPWQLRISSC</sequence>
<dbReference type="STRING" id="56723.ENSLBEP00000002764"/>
<keyword evidence="1" id="KW-0677">Repeat</keyword>
<dbReference type="InterPro" id="IPR043536">
    <property type="entry name" value="HCF1/2"/>
</dbReference>
<evidence type="ECO:0000259" key="2">
    <source>
        <dbReference type="Pfam" id="PF13854"/>
    </source>
</evidence>
<dbReference type="GO" id="GO:0006338">
    <property type="term" value="P:chromatin remodeling"/>
    <property type="evidence" value="ECO:0007669"/>
    <property type="project" value="TreeGrafter"/>
</dbReference>
<dbReference type="InterPro" id="IPR059124">
    <property type="entry name" value="Kelch_HCF"/>
</dbReference>
<proteinExistence type="predicted"/>
<dbReference type="Pfam" id="PF13854">
    <property type="entry name" value="Kelch_HCF"/>
    <property type="match status" value="1"/>
</dbReference>
<accession>A0A3Q3L1Q5</accession>
<dbReference type="GO" id="GO:0035097">
    <property type="term" value="C:histone methyltransferase complex"/>
    <property type="evidence" value="ECO:0007669"/>
    <property type="project" value="TreeGrafter"/>
</dbReference>
<dbReference type="Proteomes" id="UP000261660">
    <property type="component" value="Unplaced"/>
</dbReference>
<dbReference type="PANTHER" id="PTHR46003:SF1">
    <property type="entry name" value="HOST CELL FACTOR"/>
    <property type="match status" value="1"/>
</dbReference>
<evidence type="ECO:0000313" key="4">
    <source>
        <dbReference type="Proteomes" id="UP000261660"/>
    </source>
</evidence>
<reference evidence="3" key="2">
    <citation type="submission" date="2025-09" db="UniProtKB">
        <authorList>
            <consortium name="Ensembl"/>
        </authorList>
    </citation>
    <scope>IDENTIFICATION</scope>
</reference>
<protein>
    <recommendedName>
        <fullName evidence="2">Host cell factor Kelch-repeats domain-containing protein</fullName>
    </recommendedName>
</protein>
<dbReference type="GeneTree" id="ENSGT00940000167532"/>
<dbReference type="AlphaFoldDB" id="A0A3Q3L1Q5"/>
<dbReference type="InterPro" id="IPR015915">
    <property type="entry name" value="Kelch-typ_b-propeller"/>
</dbReference>
<dbReference type="SUPFAM" id="SSF117281">
    <property type="entry name" value="Kelch motif"/>
    <property type="match status" value="1"/>
</dbReference>
<dbReference type="Gene3D" id="2.120.10.80">
    <property type="entry name" value="Kelch-type beta propeller"/>
    <property type="match status" value="1"/>
</dbReference>
<organism evidence="3 4">
    <name type="scientific">Labrus bergylta</name>
    <name type="common">ballan wrasse</name>
    <dbReference type="NCBI Taxonomy" id="56723"/>
    <lineage>
        <taxon>Eukaryota</taxon>
        <taxon>Metazoa</taxon>
        <taxon>Chordata</taxon>
        <taxon>Craniata</taxon>
        <taxon>Vertebrata</taxon>
        <taxon>Euteleostomi</taxon>
        <taxon>Actinopterygii</taxon>
        <taxon>Neopterygii</taxon>
        <taxon>Teleostei</taxon>
        <taxon>Neoteleostei</taxon>
        <taxon>Acanthomorphata</taxon>
        <taxon>Eupercaria</taxon>
        <taxon>Labriformes</taxon>
        <taxon>Labridae</taxon>
        <taxon>Labrus</taxon>
    </lineage>
</organism>
<dbReference type="PANTHER" id="PTHR46003">
    <property type="entry name" value="HOST CELL FACTOR"/>
    <property type="match status" value="1"/>
</dbReference>
<reference evidence="3" key="1">
    <citation type="submission" date="2025-08" db="UniProtKB">
        <authorList>
            <consortium name="Ensembl"/>
        </authorList>
    </citation>
    <scope>IDENTIFICATION</scope>
</reference>
<feature type="domain" description="Host cell factor Kelch-repeats" evidence="2">
    <location>
        <begin position="8"/>
        <end position="181"/>
    </location>
</feature>
<keyword evidence="4" id="KW-1185">Reference proteome</keyword>
<dbReference type="GO" id="GO:0003713">
    <property type="term" value="F:transcription coactivator activity"/>
    <property type="evidence" value="ECO:0007669"/>
    <property type="project" value="TreeGrafter"/>
</dbReference>
<dbReference type="InParanoid" id="A0A3Q3L1Q5"/>
<evidence type="ECO:0000313" key="3">
    <source>
        <dbReference type="Ensembl" id="ENSLBEP00000002764.1"/>
    </source>
</evidence>
<dbReference type="Ensembl" id="ENSLBET00000002923.1">
    <property type="protein sequence ID" value="ENSLBEP00000002764.1"/>
    <property type="gene ID" value="ENSLBEG00000002163.1"/>
</dbReference>
<evidence type="ECO:0000256" key="1">
    <source>
        <dbReference type="ARBA" id="ARBA00022737"/>
    </source>
</evidence>